<dbReference type="EMBL" id="WHVB01000017">
    <property type="protein sequence ID" value="KAF8474339.1"/>
    <property type="molecule type" value="Genomic_DNA"/>
</dbReference>
<evidence type="ECO:0000313" key="1">
    <source>
        <dbReference type="EMBL" id="KAF8474339.1"/>
    </source>
</evidence>
<accession>A0A9P5MRC8</accession>
<dbReference type="Proteomes" id="UP000759537">
    <property type="component" value="Unassembled WGS sequence"/>
</dbReference>
<reference evidence="1" key="2">
    <citation type="journal article" date="2020" name="Nat. Commun.">
        <title>Large-scale genome sequencing of mycorrhizal fungi provides insights into the early evolution of symbiotic traits.</title>
        <authorList>
            <person name="Miyauchi S."/>
            <person name="Kiss E."/>
            <person name="Kuo A."/>
            <person name="Drula E."/>
            <person name="Kohler A."/>
            <person name="Sanchez-Garcia M."/>
            <person name="Morin E."/>
            <person name="Andreopoulos B."/>
            <person name="Barry K.W."/>
            <person name="Bonito G."/>
            <person name="Buee M."/>
            <person name="Carver A."/>
            <person name="Chen C."/>
            <person name="Cichocki N."/>
            <person name="Clum A."/>
            <person name="Culley D."/>
            <person name="Crous P.W."/>
            <person name="Fauchery L."/>
            <person name="Girlanda M."/>
            <person name="Hayes R.D."/>
            <person name="Keri Z."/>
            <person name="LaButti K."/>
            <person name="Lipzen A."/>
            <person name="Lombard V."/>
            <person name="Magnuson J."/>
            <person name="Maillard F."/>
            <person name="Murat C."/>
            <person name="Nolan M."/>
            <person name="Ohm R.A."/>
            <person name="Pangilinan J."/>
            <person name="Pereira M.F."/>
            <person name="Perotto S."/>
            <person name="Peter M."/>
            <person name="Pfister S."/>
            <person name="Riley R."/>
            <person name="Sitrit Y."/>
            <person name="Stielow J.B."/>
            <person name="Szollosi G."/>
            <person name="Zifcakova L."/>
            <person name="Stursova M."/>
            <person name="Spatafora J.W."/>
            <person name="Tedersoo L."/>
            <person name="Vaario L.M."/>
            <person name="Yamada A."/>
            <person name="Yan M."/>
            <person name="Wang P."/>
            <person name="Xu J."/>
            <person name="Bruns T."/>
            <person name="Baldrian P."/>
            <person name="Vilgalys R."/>
            <person name="Dunand C."/>
            <person name="Henrissat B."/>
            <person name="Grigoriev I.V."/>
            <person name="Hibbett D."/>
            <person name="Nagy L.G."/>
            <person name="Martin F.M."/>
        </authorList>
    </citation>
    <scope>NUCLEOTIDE SEQUENCE</scope>
    <source>
        <strain evidence="1">Prilba</strain>
    </source>
</reference>
<proteinExistence type="predicted"/>
<organism evidence="1 2">
    <name type="scientific">Russula ochroleuca</name>
    <dbReference type="NCBI Taxonomy" id="152965"/>
    <lineage>
        <taxon>Eukaryota</taxon>
        <taxon>Fungi</taxon>
        <taxon>Dikarya</taxon>
        <taxon>Basidiomycota</taxon>
        <taxon>Agaricomycotina</taxon>
        <taxon>Agaricomycetes</taxon>
        <taxon>Russulales</taxon>
        <taxon>Russulaceae</taxon>
        <taxon>Russula</taxon>
    </lineage>
</organism>
<gene>
    <name evidence="1" type="ORF">DFH94DRAFT_125682</name>
</gene>
<keyword evidence="2" id="KW-1185">Reference proteome</keyword>
<name>A0A9P5MRC8_9AGAM</name>
<evidence type="ECO:0000313" key="2">
    <source>
        <dbReference type="Proteomes" id="UP000759537"/>
    </source>
</evidence>
<sequence>MSNFVVGSLAVTLLQGQLRNFDFGFISCHRAILKNLPRRTKWATKAMWLGVFFCRCFRGLLAVCIGRSVENSLAEVGRRSARGFFSLQARQNGNGANSAMAATQYHPSPSRKATHASAPFCLVFLSHWLYTAKTFIDYYYSSSNPILSRGHRIMLHDITFTTMPKRVHLARPLLVILLFQGAHKQFHALGNPTQCLELSVTGSDQL</sequence>
<protein>
    <submittedName>
        <fullName evidence="1">Uncharacterized protein</fullName>
    </submittedName>
</protein>
<comment type="caution">
    <text evidence="1">The sequence shown here is derived from an EMBL/GenBank/DDBJ whole genome shotgun (WGS) entry which is preliminary data.</text>
</comment>
<dbReference type="AlphaFoldDB" id="A0A9P5MRC8"/>
<reference evidence="1" key="1">
    <citation type="submission" date="2019-10" db="EMBL/GenBank/DDBJ databases">
        <authorList>
            <consortium name="DOE Joint Genome Institute"/>
            <person name="Kuo A."/>
            <person name="Miyauchi S."/>
            <person name="Kiss E."/>
            <person name="Drula E."/>
            <person name="Kohler A."/>
            <person name="Sanchez-Garcia M."/>
            <person name="Andreopoulos B."/>
            <person name="Barry K.W."/>
            <person name="Bonito G."/>
            <person name="Buee M."/>
            <person name="Carver A."/>
            <person name="Chen C."/>
            <person name="Cichocki N."/>
            <person name="Clum A."/>
            <person name="Culley D."/>
            <person name="Crous P.W."/>
            <person name="Fauchery L."/>
            <person name="Girlanda M."/>
            <person name="Hayes R."/>
            <person name="Keri Z."/>
            <person name="LaButti K."/>
            <person name="Lipzen A."/>
            <person name="Lombard V."/>
            <person name="Magnuson J."/>
            <person name="Maillard F."/>
            <person name="Morin E."/>
            <person name="Murat C."/>
            <person name="Nolan M."/>
            <person name="Ohm R."/>
            <person name="Pangilinan J."/>
            <person name="Pereira M."/>
            <person name="Perotto S."/>
            <person name="Peter M."/>
            <person name="Riley R."/>
            <person name="Sitrit Y."/>
            <person name="Stielow B."/>
            <person name="Szollosi G."/>
            <person name="Zifcakova L."/>
            <person name="Stursova M."/>
            <person name="Spatafora J.W."/>
            <person name="Tedersoo L."/>
            <person name="Vaario L.-M."/>
            <person name="Yamada A."/>
            <person name="Yan M."/>
            <person name="Wang P."/>
            <person name="Xu J."/>
            <person name="Bruns T."/>
            <person name="Baldrian P."/>
            <person name="Vilgalys R."/>
            <person name="Henrissat B."/>
            <person name="Grigoriev I.V."/>
            <person name="Hibbett D."/>
            <person name="Nagy L.G."/>
            <person name="Martin F.M."/>
        </authorList>
    </citation>
    <scope>NUCLEOTIDE SEQUENCE</scope>
    <source>
        <strain evidence="1">Prilba</strain>
    </source>
</reference>